<evidence type="ECO:0000256" key="1">
    <source>
        <dbReference type="SAM" id="Phobius"/>
    </source>
</evidence>
<feature type="transmembrane region" description="Helical" evidence="1">
    <location>
        <begin position="92"/>
        <end position="114"/>
    </location>
</feature>
<dbReference type="AlphaFoldDB" id="A0A9W6NQ85"/>
<keyword evidence="1" id="KW-1133">Transmembrane helix</keyword>
<dbReference type="EMBL" id="BSFP01000052">
    <property type="protein sequence ID" value="GLL05083.1"/>
    <property type="molecule type" value="Genomic_DNA"/>
</dbReference>
<accession>A0A9W6NQ85</accession>
<proteinExistence type="predicted"/>
<sequence>MPYIDSMAAGGRRSVPMQVRIAVTGFNAVGAIMLTLALTALGVLLSGMQVDPVTQGGTGYLDFILFFNAVLFLSPLAAVLVFLGIRVKRGEHWAWLASLVFWAFTGTMTPLLAWVLEAPLSFRLIPVLCAAVIFTLLLTPQARTHCADQDDD</sequence>
<name>A0A9W6NQ85_9ACTN</name>
<comment type="caution">
    <text evidence="2">The sequence shown here is derived from an EMBL/GenBank/DDBJ whole genome shotgun (WGS) entry which is preliminary data.</text>
</comment>
<reference evidence="2" key="2">
    <citation type="submission" date="2023-01" db="EMBL/GenBank/DDBJ databases">
        <authorList>
            <person name="Sun Q."/>
            <person name="Evtushenko L."/>
        </authorList>
    </citation>
    <scope>NUCLEOTIDE SEQUENCE</scope>
    <source>
        <strain evidence="2">VKM Ac-1321</strain>
    </source>
</reference>
<evidence type="ECO:0000313" key="2">
    <source>
        <dbReference type="EMBL" id="GLL05083.1"/>
    </source>
</evidence>
<feature type="transmembrane region" description="Helical" evidence="1">
    <location>
        <begin position="120"/>
        <end position="139"/>
    </location>
</feature>
<feature type="transmembrane region" description="Helical" evidence="1">
    <location>
        <begin position="63"/>
        <end position="85"/>
    </location>
</feature>
<evidence type="ECO:0000313" key="3">
    <source>
        <dbReference type="Proteomes" id="UP001143480"/>
    </source>
</evidence>
<keyword evidence="3" id="KW-1185">Reference proteome</keyword>
<gene>
    <name evidence="2" type="ORF">GCM10017581_068300</name>
</gene>
<keyword evidence="1" id="KW-0812">Transmembrane</keyword>
<dbReference type="Proteomes" id="UP001143480">
    <property type="component" value="Unassembled WGS sequence"/>
</dbReference>
<reference evidence="2" key="1">
    <citation type="journal article" date="2014" name="Int. J. Syst. Evol. Microbiol.">
        <title>Complete genome sequence of Corynebacterium casei LMG S-19264T (=DSM 44701T), isolated from a smear-ripened cheese.</title>
        <authorList>
            <consortium name="US DOE Joint Genome Institute (JGI-PGF)"/>
            <person name="Walter F."/>
            <person name="Albersmeier A."/>
            <person name="Kalinowski J."/>
            <person name="Ruckert C."/>
        </authorList>
    </citation>
    <scope>NUCLEOTIDE SEQUENCE</scope>
    <source>
        <strain evidence="2">VKM Ac-1321</strain>
    </source>
</reference>
<keyword evidence="1" id="KW-0472">Membrane</keyword>
<organism evidence="2 3">
    <name type="scientific">Dactylosporangium matsuzakiense</name>
    <dbReference type="NCBI Taxonomy" id="53360"/>
    <lineage>
        <taxon>Bacteria</taxon>
        <taxon>Bacillati</taxon>
        <taxon>Actinomycetota</taxon>
        <taxon>Actinomycetes</taxon>
        <taxon>Micromonosporales</taxon>
        <taxon>Micromonosporaceae</taxon>
        <taxon>Dactylosporangium</taxon>
    </lineage>
</organism>
<feature type="transmembrane region" description="Helical" evidence="1">
    <location>
        <begin position="21"/>
        <end position="43"/>
    </location>
</feature>
<protein>
    <submittedName>
        <fullName evidence="2">Uncharacterized protein</fullName>
    </submittedName>
</protein>